<accession>A0A5C5WI14</accession>
<name>A0A5C5WI14_9BACT</name>
<dbReference type="EMBL" id="SJPI01000002">
    <property type="protein sequence ID" value="TWT50310.1"/>
    <property type="molecule type" value="Genomic_DNA"/>
</dbReference>
<dbReference type="Proteomes" id="UP000316598">
    <property type="component" value="Unassembled WGS sequence"/>
</dbReference>
<protein>
    <submittedName>
        <fullName evidence="2">Uncharacterized protein</fullName>
    </submittedName>
</protein>
<comment type="caution">
    <text evidence="2">The sequence shown here is derived from an EMBL/GenBank/DDBJ whole genome shotgun (WGS) entry which is preliminary data.</text>
</comment>
<dbReference type="AlphaFoldDB" id="A0A5C5WI14"/>
<organism evidence="2 3">
    <name type="scientific">Rubripirellula amarantea</name>
    <dbReference type="NCBI Taxonomy" id="2527999"/>
    <lineage>
        <taxon>Bacteria</taxon>
        <taxon>Pseudomonadati</taxon>
        <taxon>Planctomycetota</taxon>
        <taxon>Planctomycetia</taxon>
        <taxon>Pirellulales</taxon>
        <taxon>Pirellulaceae</taxon>
        <taxon>Rubripirellula</taxon>
    </lineage>
</organism>
<proteinExistence type="predicted"/>
<reference evidence="2 3" key="1">
    <citation type="submission" date="2019-02" db="EMBL/GenBank/DDBJ databases">
        <title>Deep-cultivation of Planctomycetes and their phenomic and genomic characterization uncovers novel biology.</title>
        <authorList>
            <person name="Wiegand S."/>
            <person name="Jogler M."/>
            <person name="Boedeker C."/>
            <person name="Pinto D."/>
            <person name="Vollmers J."/>
            <person name="Rivas-Marin E."/>
            <person name="Kohn T."/>
            <person name="Peeters S.H."/>
            <person name="Heuer A."/>
            <person name="Rast P."/>
            <person name="Oberbeckmann S."/>
            <person name="Bunk B."/>
            <person name="Jeske O."/>
            <person name="Meyerdierks A."/>
            <person name="Storesund J.E."/>
            <person name="Kallscheuer N."/>
            <person name="Luecker S."/>
            <person name="Lage O.M."/>
            <person name="Pohl T."/>
            <person name="Merkel B.J."/>
            <person name="Hornburger P."/>
            <person name="Mueller R.-W."/>
            <person name="Bruemmer F."/>
            <person name="Labrenz M."/>
            <person name="Spormann A.M."/>
            <person name="Op Den Camp H."/>
            <person name="Overmann J."/>
            <person name="Amann R."/>
            <person name="Jetten M.S.M."/>
            <person name="Mascher T."/>
            <person name="Medema M.H."/>
            <person name="Devos D.P."/>
            <person name="Kaster A.-K."/>
            <person name="Ovreas L."/>
            <person name="Rohde M."/>
            <person name="Galperin M.Y."/>
            <person name="Jogler C."/>
        </authorList>
    </citation>
    <scope>NUCLEOTIDE SEQUENCE [LARGE SCALE GENOMIC DNA]</scope>
    <source>
        <strain evidence="2 3">Pla22</strain>
    </source>
</reference>
<evidence type="ECO:0000313" key="3">
    <source>
        <dbReference type="Proteomes" id="UP000316598"/>
    </source>
</evidence>
<gene>
    <name evidence="2" type="ORF">Pla22_30520</name>
</gene>
<feature type="region of interest" description="Disordered" evidence="1">
    <location>
        <begin position="51"/>
        <end position="77"/>
    </location>
</feature>
<sequence>MTIQRMLLTVLTLAILTAVTPRVAFAQRGTLIEDLFRTITEAQLERERIKAAETARRQPPPQRKPMPPTQGPAPIGSINVGSPEMARFAKSLSGFTRELGFLVTDLQGLGRQNASVRRVLPASYQVAANADALLRSCDGLSDFGPIANRYASLDADWRQLSFELRSLSILTSEMSTHVRDCDRYLSTMSRQMGVSPQLDRHGLHDKMLVAATYMQALLDDLKLCVLSHDQLRRFTHDGRLLRQSLLAEADRVDDVTYEELSSSFTDFVARWRSYSQELYAIGNPHISARLDRIGQCGEETYAMLWMRPPVDSRDLVASSARLRSACTDLMDQLTLRAISSLNPDARARVSDGSRRMDRLVREFDESIRHGAIQIDASGKFQEIDSLWNGLRSTYVTLRPVNPATIATIDRECDSLRRALRVTPSGPNTVVYEELMGVAASLEGTAEYFKADIARYERYFQPASFGQSISHSAHDFYAASKRLHARLSDREDIRELQRGTEQLVDAWQRLSGDVSRLRQNGVTGRRAENLERAANDLAPLVATIAAALLK</sequence>
<evidence type="ECO:0000313" key="2">
    <source>
        <dbReference type="EMBL" id="TWT50310.1"/>
    </source>
</evidence>
<dbReference type="RefSeq" id="WP_146515566.1">
    <property type="nucleotide sequence ID" value="NZ_SJPI01000002.1"/>
</dbReference>
<feature type="compositionally biased region" description="Pro residues" evidence="1">
    <location>
        <begin position="58"/>
        <end position="71"/>
    </location>
</feature>
<dbReference type="OrthoDB" id="269620at2"/>
<evidence type="ECO:0000256" key="1">
    <source>
        <dbReference type="SAM" id="MobiDB-lite"/>
    </source>
</evidence>
<keyword evidence="3" id="KW-1185">Reference proteome</keyword>